<dbReference type="EMBL" id="CATOUU010000718">
    <property type="protein sequence ID" value="CAI9943730.1"/>
    <property type="molecule type" value="Genomic_DNA"/>
</dbReference>
<evidence type="ECO:0000259" key="1">
    <source>
        <dbReference type="SMART" id="SM00717"/>
    </source>
</evidence>
<evidence type="ECO:0000313" key="5">
    <source>
        <dbReference type="EMBL" id="CAL6114337.1"/>
    </source>
</evidence>
<dbReference type="EMBL" id="CAXDID020000794">
    <property type="protein sequence ID" value="CAL6114337.1"/>
    <property type="molecule type" value="Genomic_DNA"/>
</dbReference>
<proteinExistence type="predicted"/>
<name>A0AA86PR61_9EUKA</name>
<protein>
    <submittedName>
        <fullName evidence="2">SANT/Myb domain</fullName>
    </submittedName>
    <submittedName>
        <fullName evidence="4">SANT/Myb_domain</fullName>
    </submittedName>
</protein>
<accession>A0AA86PR61</accession>
<evidence type="ECO:0000313" key="4">
    <source>
        <dbReference type="EMBL" id="CAL6046161.1"/>
    </source>
</evidence>
<dbReference type="AlphaFoldDB" id="A0AA86PR61"/>
<dbReference type="Pfam" id="PF00249">
    <property type="entry name" value="Myb_DNA-binding"/>
    <property type="match status" value="1"/>
</dbReference>
<dbReference type="SUPFAM" id="SSF46689">
    <property type="entry name" value="Homeodomain-like"/>
    <property type="match status" value="1"/>
</dbReference>
<evidence type="ECO:0000313" key="3">
    <source>
        <dbReference type="EMBL" id="CAI9943730.1"/>
    </source>
</evidence>
<gene>
    <name evidence="2" type="ORF">HINF_LOCUS27670</name>
    <name evidence="3" type="ORF">HINF_LOCUS31375</name>
    <name evidence="4" type="ORF">HINF_LOCUS41592</name>
    <name evidence="5" type="ORF">HINF_LOCUS77927</name>
</gene>
<reference evidence="4 6" key="2">
    <citation type="submission" date="2024-07" db="EMBL/GenBank/DDBJ databases">
        <authorList>
            <person name="Akdeniz Z."/>
        </authorList>
    </citation>
    <scope>NUCLEOTIDE SEQUENCE [LARGE SCALE GENOMIC DNA]</scope>
</reference>
<dbReference type="InterPro" id="IPR009057">
    <property type="entry name" value="Homeodomain-like_sf"/>
</dbReference>
<sequence>MQKTRIIKSRINKRWTAEEDILFQTLIDLYCRDFQVISEQMNKSYNQVRSHYYNQEKKHSMQKAEANHIISNEYTDKKQETPYKFIVFDFVK</sequence>
<feature type="domain" description="Myb-like" evidence="1">
    <location>
        <begin position="11"/>
        <end position="58"/>
    </location>
</feature>
<organism evidence="2">
    <name type="scientific">Hexamita inflata</name>
    <dbReference type="NCBI Taxonomy" id="28002"/>
    <lineage>
        <taxon>Eukaryota</taxon>
        <taxon>Metamonada</taxon>
        <taxon>Diplomonadida</taxon>
        <taxon>Hexamitidae</taxon>
        <taxon>Hexamitinae</taxon>
        <taxon>Hexamita</taxon>
    </lineage>
</organism>
<reference evidence="2" key="1">
    <citation type="submission" date="2023-06" db="EMBL/GenBank/DDBJ databases">
        <authorList>
            <person name="Kurt Z."/>
        </authorList>
    </citation>
    <scope>NUCLEOTIDE SEQUENCE</scope>
</reference>
<dbReference type="CDD" id="cd00167">
    <property type="entry name" value="SANT"/>
    <property type="match status" value="1"/>
</dbReference>
<dbReference type="Proteomes" id="UP001642409">
    <property type="component" value="Unassembled WGS sequence"/>
</dbReference>
<dbReference type="EMBL" id="CAXDID020000167">
    <property type="protein sequence ID" value="CAL6046161.1"/>
    <property type="molecule type" value="Genomic_DNA"/>
</dbReference>
<dbReference type="Gene3D" id="1.10.10.60">
    <property type="entry name" value="Homeodomain-like"/>
    <property type="match status" value="1"/>
</dbReference>
<dbReference type="SMART" id="SM00717">
    <property type="entry name" value="SANT"/>
    <property type="match status" value="1"/>
</dbReference>
<comment type="caution">
    <text evidence="2">The sequence shown here is derived from an EMBL/GenBank/DDBJ whole genome shotgun (WGS) entry which is preliminary data.</text>
</comment>
<dbReference type="InterPro" id="IPR001005">
    <property type="entry name" value="SANT/Myb"/>
</dbReference>
<evidence type="ECO:0000313" key="2">
    <source>
        <dbReference type="EMBL" id="CAI9940025.1"/>
    </source>
</evidence>
<keyword evidence="6" id="KW-1185">Reference proteome</keyword>
<dbReference type="EMBL" id="CATOUU010000670">
    <property type="protein sequence ID" value="CAI9940025.1"/>
    <property type="molecule type" value="Genomic_DNA"/>
</dbReference>
<evidence type="ECO:0000313" key="6">
    <source>
        <dbReference type="Proteomes" id="UP001642409"/>
    </source>
</evidence>